<accession>A0A0M3JRL9</accession>
<dbReference type="Pfam" id="PF17175">
    <property type="entry name" value="MOLO1"/>
    <property type="match status" value="1"/>
</dbReference>
<dbReference type="PANTHER" id="PTHR33748">
    <property type="entry name" value="PROTEIN CBG04600"/>
    <property type="match status" value="1"/>
</dbReference>
<keyword evidence="4" id="KW-1185">Reference proteome</keyword>
<evidence type="ECO:0000313" key="4">
    <source>
        <dbReference type="Proteomes" id="UP000267096"/>
    </source>
</evidence>
<keyword evidence="1" id="KW-0472">Membrane</keyword>
<feature type="signal peptide" evidence="2">
    <location>
        <begin position="1"/>
        <end position="27"/>
    </location>
</feature>
<dbReference type="PANTHER" id="PTHR33748:SF4">
    <property type="entry name" value="MOLO-1"/>
    <property type="match status" value="1"/>
</dbReference>
<evidence type="ECO:0000256" key="1">
    <source>
        <dbReference type="SAM" id="Phobius"/>
    </source>
</evidence>
<organism evidence="5">
    <name type="scientific">Anisakis simplex</name>
    <name type="common">Herring worm</name>
    <dbReference type="NCBI Taxonomy" id="6269"/>
    <lineage>
        <taxon>Eukaryota</taxon>
        <taxon>Metazoa</taxon>
        <taxon>Ecdysozoa</taxon>
        <taxon>Nematoda</taxon>
        <taxon>Chromadorea</taxon>
        <taxon>Rhabditida</taxon>
        <taxon>Spirurina</taxon>
        <taxon>Ascaridomorpha</taxon>
        <taxon>Ascaridoidea</taxon>
        <taxon>Anisakidae</taxon>
        <taxon>Anisakis</taxon>
        <taxon>Anisakis simplex complex</taxon>
    </lineage>
</organism>
<evidence type="ECO:0000313" key="3">
    <source>
        <dbReference type="EMBL" id="VDK42379.1"/>
    </source>
</evidence>
<gene>
    <name evidence="3" type="ORF">ASIM_LOCUS10118</name>
</gene>
<dbReference type="OrthoDB" id="8062037at2759"/>
<dbReference type="GO" id="GO:0005892">
    <property type="term" value="C:acetylcholine-gated channel complex"/>
    <property type="evidence" value="ECO:0007669"/>
    <property type="project" value="InterPro"/>
</dbReference>
<dbReference type="Proteomes" id="UP000267096">
    <property type="component" value="Unassembled WGS sequence"/>
</dbReference>
<sequence length="312" mass="34686">MLINALITTHPFSLLLLLLLLFTDVCSTHWTSSAYPDLRGPSVVKCGVSPRPGTLLYLCDPDRVLNKTAGEKLNERLHELAVGTPCHCQRRSQCTSGDELSSPFHGFIVSVALVNNLHMTIHSPSEQQLVDRAEGFCRTLEGRWALGDCGNSVIVFVWTHYKKLVIWPARLAEKYVTADERRQILSSVNSLVQTDQWSEALTQVVAALHRELQGEPSDRVDTGTLSLIIAVFVASLIVVLITCCVCAIRCCGNLRNGEHENVRKAVQRVGSIRAEVIRRGSQFRRSFSRSPKFSIRSDNPIDASFYPDTTVV</sequence>
<evidence type="ECO:0000256" key="2">
    <source>
        <dbReference type="SAM" id="SignalP"/>
    </source>
</evidence>
<dbReference type="Gene3D" id="3.10.310.50">
    <property type="match status" value="1"/>
</dbReference>
<proteinExistence type="predicted"/>
<keyword evidence="1" id="KW-1133">Transmembrane helix</keyword>
<reference evidence="5" key="1">
    <citation type="submission" date="2017-02" db="UniProtKB">
        <authorList>
            <consortium name="WormBaseParasite"/>
        </authorList>
    </citation>
    <scope>IDENTIFICATION</scope>
</reference>
<dbReference type="EMBL" id="UYRR01030984">
    <property type="protein sequence ID" value="VDK42379.1"/>
    <property type="molecule type" value="Genomic_DNA"/>
</dbReference>
<feature type="transmembrane region" description="Helical" evidence="1">
    <location>
        <begin position="225"/>
        <end position="248"/>
    </location>
</feature>
<evidence type="ECO:0000313" key="5">
    <source>
        <dbReference type="WBParaSite" id="ASIM_0001056001-mRNA-1"/>
    </source>
</evidence>
<protein>
    <submittedName>
        <fullName evidence="5">TPM domain-containing protein</fullName>
    </submittedName>
</protein>
<name>A0A0M3JRL9_ANISI</name>
<dbReference type="WBParaSite" id="ASIM_0001056001-mRNA-1">
    <property type="protein sequence ID" value="ASIM_0001056001-mRNA-1"/>
    <property type="gene ID" value="ASIM_0001056001"/>
</dbReference>
<reference evidence="3 4" key="2">
    <citation type="submission" date="2018-11" db="EMBL/GenBank/DDBJ databases">
        <authorList>
            <consortium name="Pathogen Informatics"/>
        </authorList>
    </citation>
    <scope>NUCLEOTIDE SEQUENCE [LARGE SCALE GENOMIC DNA]</scope>
</reference>
<feature type="chain" id="PRO_5043120954" evidence="2">
    <location>
        <begin position="28"/>
        <end position="312"/>
    </location>
</feature>
<keyword evidence="1" id="KW-0812">Transmembrane</keyword>
<keyword evidence="2" id="KW-0732">Signal</keyword>
<dbReference type="AlphaFoldDB" id="A0A0M3JRL9"/>
<dbReference type="InterPro" id="IPR033438">
    <property type="entry name" value="MOLO1"/>
</dbReference>